<keyword evidence="2" id="KW-0472">Membrane</keyword>
<dbReference type="RefSeq" id="WP_256966126.1">
    <property type="nucleotide sequence ID" value="NZ_JAGJBZ010000001.1"/>
</dbReference>
<dbReference type="Pfam" id="PF11209">
    <property type="entry name" value="LmeA"/>
    <property type="match status" value="1"/>
</dbReference>
<name>A0ABU4LL87_9ACTN</name>
<dbReference type="Proteomes" id="UP001271723">
    <property type="component" value="Unassembled WGS sequence"/>
</dbReference>
<feature type="region of interest" description="Disordered" evidence="1">
    <location>
        <begin position="274"/>
        <end position="297"/>
    </location>
</feature>
<sequence length="297" mass="31906">MYRSRRDADLGYDYAYEPGDGPTYDPQDPPPPRDRRATWGSDSTPRPHRRRRRPLAIAAASLAALVLAPVAVDGAVAARIESRTAEAFQKGMGTPARPEVEVHGFPVIAQAATGTLDRVDITAHDIPADDSDRPLPVTELSLELDGLTKSDDDSQAHARTAEATAFLSYADLSDALGLEISRGYGTDRVRARVLTTLGFEVTATTTVSAASGNRVAFEDFRVAGRVALPEAGEKLLDRIFAEPVPLRNIPEGLHLRSVTPTDKGLTARFSGRSVTFHPDADTQSTQSTQDTPPHGTA</sequence>
<comment type="caution">
    <text evidence="3">The sequence shown here is derived from an EMBL/GenBank/DDBJ whole genome shotgun (WGS) entry which is preliminary data.</text>
</comment>
<feature type="transmembrane region" description="Helical" evidence="2">
    <location>
        <begin position="55"/>
        <end position="72"/>
    </location>
</feature>
<feature type="region of interest" description="Disordered" evidence="1">
    <location>
        <begin position="1"/>
        <end position="52"/>
    </location>
</feature>
<dbReference type="InterPro" id="IPR021373">
    <property type="entry name" value="DUF2993"/>
</dbReference>
<dbReference type="EMBL" id="JARAVY010000036">
    <property type="protein sequence ID" value="MDX2915909.1"/>
    <property type="molecule type" value="Genomic_DNA"/>
</dbReference>
<gene>
    <name evidence="3" type="ORF">PV517_45465</name>
</gene>
<keyword evidence="2" id="KW-0812">Transmembrane</keyword>
<keyword evidence="4" id="KW-1185">Reference proteome</keyword>
<keyword evidence="2" id="KW-1133">Transmembrane helix</keyword>
<reference evidence="3 4" key="1">
    <citation type="journal article" date="2023" name="Microb. Genom.">
        <title>Mesoterricola silvestris gen. nov., sp. nov., Mesoterricola sediminis sp. nov., Geothrix oryzae sp. nov., Geothrix edaphica sp. nov., Geothrix rubra sp. nov., and Geothrix limicola sp. nov., six novel members of Acidobacteriota isolated from soils.</title>
        <authorList>
            <person name="Weisberg A.J."/>
            <person name="Pearce E."/>
            <person name="Kramer C.G."/>
            <person name="Chang J.H."/>
            <person name="Clarke C.R."/>
        </authorList>
    </citation>
    <scope>NUCLEOTIDE SEQUENCE [LARGE SCALE GENOMIC DNA]</scope>
    <source>
        <strain evidence="3 4">NRRL_B-2795</strain>
    </source>
</reference>
<proteinExistence type="predicted"/>
<evidence type="ECO:0000256" key="2">
    <source>
        <dbReference type="SAM" id="Phobius"/>
    </source>
</evidence>
<evidence type="ECO:0000256" key="1">
    <source>
        <dbReference type="SAM" id="MobiDB-lite"/>
    </source>
</evidence>
<feature type="compositionally biased region" description="Low complexity" evidence="1">
    <location>
        <begin position="281"/>
        <end position="297"/>
    </location>
</feature>
<accession>A0ABU4LL87</accession>
<organism evidence="3 4">
    <name type="scientific">Streptomyces griseiscabiei</name>
    <dbReference type="NCBI Taxonomy" id="2993540"/>
    <lineage>
        <taxon>Bacteria</taxon>
        <taxon>Bacillati</taxon>
        <taxon>Actinomycetota</taxon>
        <taxon>Actinomycetes</taxon>
        <taxon>Kitasatosporales</taxon>
        <taxon>Streptomycetaceae</taxon>
        <taxon>Streptomyces</taxon>
    </lineage>
</organism>
<evidence type="ECO:0000313" key="4">
    <source>
        <dbReference type="Proteomes" id="UP001271723"/>
    </source>
</evidence>
<evidence type="ECO:0000313" key="3">
    <source>
        <dbReference type="EMBL" id="MDX2915909.1"/>
    </source>
</evidence>
<protein>
    <submittedName>
        <fullName evidence="3">DUF2993 domain-containing protein</fullName>
    </submittedName>
</protein>